<dbReference type="AlphaFoldDB" id="A0A6A6GIP1"/>
<keyword evidence="2" id="KW-1185">Reference proteome</keyword>
<sequence length="118" mass="12398">MSSMASPEGKLAPIVNNIISNKVIDDSDDHCEYVDEKARSPDDIADLSGIEATAASKAAWLISLTVSIGGFLFGYDTGYISKSWSPPITSGGALMGAVIAGLTADKALFRICRQCTPQ</sequence>
<evidence type="ECO:0000313" key="2">
    <source>
        <dbReference type="Proteomes" id="UP000799538"/>
    </source>
</evidence>
<protein>
    <recommendedName>
        <fullName evidence="3">Major facilitator superfamily (MFS) profile domain-containing protein</fullName>
    </recommendedName>
</protein>
<proteinExistence type="predicted"/>
<accession>A0A6A6GIP1</accession>
<organism evidence="1 2">
    <name type="scientific">Elsinoe ampelina</name>
    <dbReference type="NCBI Taxonomy" id="302913"/>
    <lineage>
        <taxon>Eukaryota</taxon>
        <taxon>Fungi</taxon>
        <taxon>Dikarya</taxon>
        <taxon>Ascomycota</taxon>
        <taxon>Pezizomycotina</taxon>
        <taxon>Dothideomycetes</taxon>
        <taxon>Dothideomycetidae</taxon>
        <taxon>Myriangiales</taxon>
        <taxon>Elsinoaceae</taxon>
        <taxon>Elsinoe</taxon>
    </lineage>
</organism>
<evidence type="ECO:0008006" key="3">
    <source>
        <dbReference type="Google" id="ProtNLM"/>
    </source>
</evidence>
<dbReference type="OrthoDB" id="6339427at2759"/>
<name>A0A6A6GIP1_9PEZI</name>
<gene>
    <name evidence="1" type="ORF">BDZ85DRAFT_280516</name>
</gene>
<dbReference type="Proteomes" id="UP000799538">
    <property type="component" value="Unassembled WGS sequence"/>
</dbReference>
<dbReference type="EMBL" id="ML992504">
    <property type="protein sequence ID" value="KAF2225340.1"/>
    <property type="molecule type" value="Genomic_DNA"/>
</dbReference>
<evidence type="ECO:0000313" key="1">
    <source>
        <dbReference type="EMBL" id="KAF2225340.1"/>
    </source>
</evidence>
<reference evidence="2" key="1">
    <citation type="journal article" date="2020" name="Stud. Mycol.">
        <title>101 Dothideomycetes genomes: A test case for predicting lifestyles and emergence of pathogens.</title>
        <authorList>
            <person name="Haridas S."/>
            <person name="Albert R."/>
            <person name="Binder M."/>
            <person name="Bloem J."/>
            <person name="LaButti K."/>
            <person name="Salamov A."/>
            <person name="Andreopoulos B."/>
            <person name="Baker S."/>
            <person name="Barry K."/>
            <person name="Bills G."/>
            <person name="Bluhm B."/>
            <person name="Cannon C."/>
            <person name="Castanera R."/>
            <person name="Culley D."/>
            <person name="Daum C."/>
            <person name="Ezra D."/>
            <person name="Gonzalez J."/>
            <person name="Henrissat B."/>
            <person name="Kuo A."/>
            <person name="Liang C."/>
            <person name="Lipzen A."/>
            <person name="Lutzoni F."/>
            <person name="Magnuson J."/>
            <person name="Mondo S."/>
            <person name="Nolan M."/>
            <person name="Ohm R."/>
            <person name="Pangilinan J."/>
            <person name="Park H.-J."/>
            <person name="Ramirez L."/>
            <person name="Alfaro M."/>
            <person name="Sun H."/>
            <person name="Tritt A."/>
            <person name="Yoshinaga Y."/>
            <person name="Zwiers L.-H."/>
            <person name="Turgeon B."/>
            <person name="Goodwin S."/>
            <person name="Spatafora J."/>
            <person name="Crous P."/>
            <person name="Grigoriev I."/>
        </authorList>
    </citation>
    <scope>NUCLEOTIDE SEQUENCE [LARGE SCALE GENOMIC DNA]</scope>
    <source>
        <strain evidence="2">CECT 20119</strain>
    </source>
</reference>